<comment type="caution">
    <text evidence="2">The sequence shown here is derived from an EMBL/GenBank/DDBJ whole genome shotgun (WGS) entry which is preliminary data.</text>
</comment>
<protein>
    <recommendedName>
        <fullName evidence="1">DNA polymerase III delta N-terminal domain-containing protein</fullName>
    </recommendedName>
</protein>
<gene>
    <name evidence="2" type="ORF">COT89_01855</name>
</gene>
<evidence type="ECO:0000259" key="1">
    <source>
        <dbReference type="Pfam" id="PF06144"/>
    </source>
</evidence>
<dbReference type="GO" id="GO:0009360">
    <property type="term" value="C:DNA polymerase III complex"/>
    <property type="evidence" value="ECO:0007669"/>
    <property type="project" value="InterPro"/>
</dbReference>
<dbReference type="GO" id="GO:0006260">
    <property type="term" value="P:DNA replication"/>
    <property type="evidence" value="ECO:0007669"/>
    <property type="project" value="InterPro"/>
</dbReference>
<dbReference type="Pfam" id="PF06144">
    <property type="entry name" value="DNA_pol3_delta"/>
    <property type="match status" value="1"/>
</dbReference>
<dbReference type="GO" id="GO:0003887">
    <property type="term" value="F:DNA-directed DNA polymerase activity"/>
    <property type="evidence" value="ECO:0007669"/>
    <property type="project" value="InterPro"/>
</dbReference>
<dbReference type="Proteomes" id="UP000231466">
    <property type="component" value="Unassembled WGS sequence"/>
</dbReference>
<proteinExistence type="predicted"/>
<evidence type="ECO:0000313" key="3">
    <source>
        <dbReference type="Proteomes" id="UP000231466"/>
    </source>
</evidence>
<name>A0A2H0VFU2_9BACT</name>
<dbReference type="AlphaFoldDB" id="A0A2H0VFU2"/>
<dbReference type="SUPFAM" id="SSF52540">
    <property type="entry name" value="P-loop containing nucleoside triphosphate hydrolases"/>
    <property type="match status" value="1"/>
</dbReference>
<dbReference type="InterPro" id="IPR027417">
    <property type="entry name" value="P-loop_NTPase"/>
</dbReference>
<sequence length="266" mass="30397">MIITLYGPDSYRRIKKLNELVNLFIEKRGAISHERFDLETNEDLGPPERFLGTPSMFSSKKLVVLDNPFENVDTRGLKKILKKYTEDKDTNIIINTRKKFTATFKFLIQSPNKFEEYQELEGLALDRFIDKEATNLGLKININDKNLIKESFGSNSWRISTELECLALTSKKVVGIKEEKISYFNAINTIKGWSGPPQKVVALENLMSINRLEAERIFNGLAFQLRSQAEANMYADYNAAARAGRLDYDEALVAVALGLQFNPLEW</sequence>
<reference evidence="3" key="1">
    <citation type="submission" date="2017-09" db="EMBL/GenBank/DDBJ databases">
        <title>Depth-based differentiation of microbial function through sediment-hosted aquifers and enrichment of novel symbionts in the deep terrestrial subsurface.</title>
        <authorList>
            <person name="Probst A.J."/>
            <person name="Ladd B."/>
            <person name="Jarett J.K."/>
            <person name="Geller-Mcgrath D.E."/>
            <person name="Sieber C.M.K."/>
            <person name="Emerson J.B."/>
            <person name="Anantharaman K."/>
            <person name="Thomas B.C."/>
            <person name="Malmstrom R."/>
            <person name="Stieglmeier M."/>
            <person name="Klingl A."/>
            <person name="Woyke T."/>
            <person name="Ryan C.M."/>
            <person name="Banfield J.F."/>
        </authorList>
    </citation>
    <scope>NUCLEOTIDE SEQUENCE [LARGE SCALE GENOMIC DNA]</scope>
</reference>
<evidence type="ECO:0000313" key="2">
    <source>
        <dbReference type="EMBL" id="PIR97975.1"/>
    </source>
</evidence>
<accession>A0A2H0VFU2</accession>
<dbReference type="EMBL" id="PFAH01000007">
    <property type="protein sequence ID" value="PIR97975.1"/>
    <property type="molecule type" value="Genomic_DNA"/>
</dbReference>
<organism evidence="2 3">
    <name type="scientific">Candidatus Colwellbacteria bacterium CG10_big_fil_rev_8_21_14_0_10_42_22</name>
    <dbReference type="NCBI Taxonomy" id="1974540"/>
    <lineage>
        <taxon>Bacteria</taxon>
        <taxon>Candidatus Colwelliibacteriota</taxon>
    </lineage>
</organism>
<dbReference type="GO" id="GO:0003677">
    <property type="term" value="F:DNA binding"/>
    <property type="evidence" value="ECO:0007669"/>
    <property type="project" value="InterPro"/>
</dbReference>
<feature type="domain" description="DNA polymerase III delta N-terminal" evidence="1">
    <location>
        <begin position="34"/>
        <end position="101"/>
    </location>
</feature>
<dbReference type="InterPro" id="IPR010372">
    <property type="entry name" value="DNA_pol3_delta_N"/>
</dbReference>
<dbReference type="Gene3D" id="3.40.50.300">
    <property type="entry name" value="P-loop containing nucleotide triphosphate hydrolases"/>
    <property type="match status" value="1"/>
</dbReference>